<proteinExistence type="predicted"/>
<evidence type="ECO:0000313" key="1">
    <source>
        <dbReference type="EMBL" id="MFD1431174.1"/>
    </source>
</evidence>
<protein>
    <submittedName>
        <fullName evidence="1">Alpha/beta hydrolase</fullName>
    </submittedName>
</protein>
<dbReference type="GO" id="GO:0016787">
    <property type="term" value="F:hydrolase activity"/>
    <property type="evidence" value="ECO:0007669"/>
    <property type="project" value="UniProtKB-KW"/>
</dbReference>
<keyword evidence="1" id="KW-0378">Hydrolase</keyword>
<name>A0ABW4CJX9_9LACO</name>
<dbReference type="EMBL" id="JBHTOG010000003">
    <property type="protein sequence ID" value="MFD1431174.1"/>
    <property type="molecule type" value="Genomic_DNA"/>
</dbReference>
<dbReference type="RefSeq" id="WP_125697222.1">
    <property type="nucleotide sequence ID" value="NZ_JBHTOG010000003.1"/>
</dbReference>
<gene>
    <name evidence="1" type="ORF">ACFQ47_00435</name>
</gene>
<evidence type="ECO:0000313" key="2">
    <source>
        <dbReference type="Proteomes" id="UP001597192"/>
    </source>
</evidence>
<sequence>MAWLILIGCLAFGAALDFYMLGQPQKQRGAEVGDHTPTIFVPGYLGNRLSFGHMLRRLPIDKQVVAIVTRSGRVRLRGHLQLGPHAGVQVLFADKRTRPRAQREGLMRVVAALQKQAAFSEINLVAHSMGGVTALLYTISRPAVPVAALVSIAAPYNDLEVAKNTPILDWHLTGTGPEQTAPVYDYFQAHRADLPAQLRWLNIAGDLFTGNLAHDGVVGVNSSFAVRFLAENTVADYREAVVRGPRAAHSLLHENPVVDQDITTFLWGSAQPAAETR</sequence>
<reference evidence="2" key="1">
    <citation type="journal article" date="2019" name="Int. J. Syst. Evol. Microbiol.">
        <title>The Global Catalogue of Microorganisms (GCM) 10K type strain sequencing project: providing services to taxonomists for standard genome sequencing and annotation.</title>
        <authorList>
            <consortium name="The Broad Institute Genomics Platform"/>
            <consortium name="The Broad Institute Genome Sequencing Center for Infectious Disease"/>
            <person name="Wu L."/>
            <person name="Ma J."/>
        </authorList>
    </citation>
    <scope>NUCLEOTIDE SEQUENCE [LARGE SCALE GENOMIC DNA]</scope>
    <source>
        <strain evidence="2">CCM 8947</strain>
    </source>
</reference>
<dbReference type="SUPFAM" id="SSF53474">
    <property type="entry name" value="alpha/beta-Hydrolases"/>
    <property type="match status" value="1"/>
</dbReference>
<comment type="caution">
    <text evidence="1">The sequence shown here is derived from an EMBL/GenBank/DDBJ whole genome shotgun (WGS) entry which is preliminary data.</text>
</comment>
<dbReference type="Pfam" id="PF06028">
    <property type="entry name" value="DUF915"/>
    <property type="match status" value="1"/>
</dbReference>
<accession>A0ABW4CJX9</accession>
<dbReference type="Proteomes" id="UP001597192">
    <property type="component" value="Unassembled WGS sequence"/>
</dbReference>
<organism evidence="1 2">
    <name type="scientific">Lacticaseibacillus yichunensis</name>
    <dbReference type="NCBI Taxonomy" id="2486015"/>
    <lineage>
        <taxon>Bacteria</taxon>
        <taxon>Bacillati</taxon>
        <taxon>Bacillota</taxon>
        <taxon>Bacilli</taxon>
        <taxon>Lactobacillales</taxon>
        <taxon>Lactobacillaceae</taxon>
        <taxon>Lacticaseibacillus</taxon>
    </lineage>
</organism>
<keyword evidence="2" id="KW-1185">Reference proteome</keyword>
<dbReference type="InterPro" id="IPR029058">
    <property type="entry name" value="AB_hydrolase_fold"/>
</dbReference>
<dbReference type="Gene3D" id="3.40.50.1820">
    <property type="entry name" value="alpha/beta hydrolase"/>
    <property type="match status" value="1"/>
</dbReference>
<dbReference type="InterPro" id="IPR010315">
    <property type="entry name" value="DUF915_hydro-like"/>
</dbReference>